<feature type="transmembrane region" description="Helical" evidence="6">
    <location>
        <begin position="148"/>
        <end position="170"/>
    </location>
</feature>
<evidence type="ECO:0000256" key="3">
    <source>
        <dbReference type="ARBA" id="ARBA00022692"/>
    </source>
</evidence>
<feature type="transmembrane region" description="Helical" evidence="6">
    <location>
        <begin position="381"/>
        <end position="402"/>
    </location>
</feature>
<evidence type="ECO:0000256" key="2">
    <source>
        <dbReference type="ARBA" id="ARBA00022475"/>
    </source>
</evidence>
<evidence type="ECO:0000313" key="7">
    <source>
        <dbReference type="EMBL" id="KHD97524.1"/>
    </source>
</evidence>
<evidence type="ECO:0000256" key="1">
    <source>
        <dbReference type="ARBA" id="ARBA00004651"/>
    </source>
</evidence>
<feature type="transmembrane region" description="Helical" evidence="6">
    <location>
        <begin position="354"/>
        <end position="375"/>
    </location>
</feature>
<evidence type="ECO:0000256" key="6">
    <source>
        <dbReference type="SAM" id="Phobius"/>
    </source>
</evidence>
<gene>
    <name evidence="7" type="ORF">GY22_09325</name>
</gene>
<evidence type="ECO:0000256" key="4">
    <source>
        <dbReference type="ARBA" id="ARBA00022989"/>
    </source>
</evidence>
<dbReference type="InterPro" id="IPR050833">
    <property type="entry name" value="Poly_Biosynth_Transport"/>
</dbReference>
<dbReference type="PANTHER" id="PTHR30250">
    <property type="entry name" value="PST FAMILY PREDICTED COLANIC ACID TRANSPORTER"/>
    <property type="match status" value="1"/>
</dbReference>
<feature type="transmembrane region" description="Helical" evidence="6">
    <location>
        <begin position="118"/>
        <end position="136"/>
    </location>
</feature>
<comment type="subcellular location">
    <subcellularLocation>
        <location evidence="1">Cell membrane</location>
        <topology evidence="1">Multi-pass membrane protein</topology>
    </subcellularLocation>
</comment>
<reference evidence="7 8" key="1">
    <citation type="journal article" date="2003" name="Int. J. Syst. Evol. Microbiol.">
        <title>Kocuria polaris sp. nov., an orange-pigmented psychrophilic bacterium isolated from an Antarctic cyanobacterial mat sample.</title>
        <authorList>
            <person name="Reddy G.S."/>
            <person name="Prakash J.S."/>
            <person name="Prabahar V."/>
            <person name="Matsumoto G.I."/>
            <person name="Stackebrandt E."/>
            <person name="Shivaji S."/>
        </authorList>
    </citation>
    <scope>NUCLEOTIDE SEQUENCE [LARGE SCALE GENOMIC DNA]</scope>
    <source>
        <strain evidence="7 8">CMS 76or</strain>
    </source>
</reference>
<protein>
    <recommendedName>
        <fullName evidence="9">Polysaccharide biosynthesis protein C-terminal domain-containing protein</fullName>
    </recommendedName>
</protein>
<keyword evidence="8" id="KW-1185">Reference proteome</keyword>
<evidence type="ECO:0008006" key="9">
    <source>
        <dbReference type="Google" id="ProtNLM"/>
    </source>
</evidence>
<feature type="transmembrane region" description="Helical" evidence="6">
    <location>
        <begin position="322"/>
        <end position="347"/>
    </location>
</feature>
<feature type="transmembrane region" description="Helical" evidence="6">
    <location>
        <begin position="12"/>
        <end position="32"/>
    </location>
</feature>
<dbReference type="EMBL" id="JSUH01000007">
    <property type="protein sequence ID" value="KHD97524.1"/>
    <property type="molecule type" value="Genomic_DNA"/>
</dbReference>
<feature type="transmembrane region" description="Helical" evidence="6">
    <location>
        <begin position="214"/>
        <end position="235"/>
    </location>
</feature>
<keyword evidence="3 6" id="KW-0812">Transmembrane</keyword>
<dbReference type="Proteomes" id="UP000030466">
    <property type="component" value="Unassembled WGS sequence"/>
</dbReference>
<keyword evidence="5 6" id="KW-0472">Membrane</keyword>
<name>A0A0A6VUE2_KOCRO</name>
<keyword evidence="4 6" id="KW-1133">Transmembrane helix</keyword>
<proteinExistence type="predicted"/>
<feature type="transmembrane region" description="Helical" evidence="6">
    <location>
        <begin position="176"/>
        <end position="194"/>
    </location>
</feature>
<evidence type="ECO:0000313" key="8">
    <source>
        <dbReference type="Proteomes" id="UP000030466"/>
    </source>
</evidence>
<evidence type="ECO:0000256" key="5">
    <source>
        <dbReference type="ARBA" id="ARBA00023136"/>
    </source>
</evidence>
<keyword evidence="2" id="KW-1003">Cell membrane</keyword>
<accession>A0A0A6VUE2</accession>
<dbReference type="GO" id="GO:0005886">
    <property type="term" value="C:plasma membrane"/>
    <property type="evidence" value="ECO:0007669"/>
    <property type="project" value="UniProtKB-SubCell"/>
</dbReference>
<feature type="transmembrane region" description="Helical" evidence="6">
    <location>
        <begin position="285"/>
        <end position="307"/>
    </location>
</feature>
<dbReference type="PANTHER" id="PTHR30250:SF11">
    <property type="entry name" value="O-ANTIGEN TRANSPORTER-RELATED"/>
    <property type="match status" value="1"/>
</dbReference>
<comment type="caution">
    <text evidence="7">The sequence shown here is derived from an EMBL/GenBank/DDBJ whole genome shotgun (WGS) entry which is preliminary data.</text>
</comment>
<dbReference type="AlphaFoldDB" id="A0A0A6VUE2"/>
<feature type="transmembrane region" description="Helical" evidence="6">
    <location>
        <begin position="88"/>
        <end position="112"/>
    </location>
</feature>
<organism evidence="7 8">
    <name type="scientific">Kocuria rosea subsp. polaris</name>
    <dbReference type="NCBI Taxonomy" id="136273"/>
    <lineage>
        <taxon>Bacteria</taxon>
        <taxon>Bacillati</taxon>
        <taxon>Actinomycetota</taxon>
        <taxon>Actinomycetes</taxon>
        <taxon>Micrococcales</taxon>
        <taxon>Micrococcaceae</taxon>
        <taxon>Kocuria</taxon>
    </lineage>
</organism>
<feature type="transmembrane region" description="Helical" evidence="6">
    <location>
        <begin position="255"/>
        <end position="273"/>
    </location>
</feature>
<sequence length="419" mass="43978">MLSRSALASSAVLAIRIVGAVAQMSLVAIVVLRYSPEEVGLNGILWSVALVARMTGSMGLETLGFKLQAPLWAANDRGAAASLALRDLRIVLAGWGALVGIVGLGALVGGIAFGWPGWLVMALAVVAATSGLHRLFVLQLQARQRPVLGQFMESVALPGLACAGALAAASHAPEQLITSQVLAFVMVAAILYLVSPCFRCPEKPSTEPVVWRTAFTLAGGAFLTAMTSRAPVFFLGAHSLAAAGTYDVAQKIQSAGALGTSAVATVYMSRIAVSLRQARDLLRIMYETAILSLLIPIGVLLFLVVLGREGIESFLGPEYGDAWLAAILLVVASLVNALTSAMSNVIILGERERMYLGVCVAQILLVIGGALLSRADTAVEMSIWVLVGQVFRSCATVAGFIFHWRALPSPVTEEPSLRS</sequence>